<organism evidence="3 4">
    <name type="scientific">Oryzias latipes</name>
    <name type="common">Japanese rice fish</name>
    <name type="synonym">Japanese killifish</name>
    <dbReference type="NCBI Taxonomy" id="8090"/>
    <lineage>
        <taxon>Eukaryota</taxon>
        <taxon>Metazoa</taxon>
        <taxon>Chordata</taxon>
        <taxon>Craniata</taxon>
        <taxon>Vertebrata</taxon>
        <taxon>Euteleostomi</taxon>
        <taxon>Actinopterygii</taxon>
        <taxon>Neopterygii</taxon>
        <taxon>Teleostei</taxon>
        <taxon>Neoteleostei</taxon>
        <taxon>Acanthomorphata</taxon>
        <taxon>Ovalentaria</taxon>
        <taxon>Atherinomorphae</taxon>
        <taxon>Beloniformes</taxon>
        <taxon>Adrianichthyidae</taxon>
        <taxon>Oryziinae</taxon>
        <taxon>Oryzias</taxon>
    </lineage>
</organism>
<keyword evidence="2" id="KW-1133">Transmembrane helix</keyword>
<dbReference type="PANTHER" id="PTHR15312">
    <property type="entry name" value="PROTEIN TYROSINE PHOSPHATASE RECEPTOR TYPE C-ASSOCIATED PROTEIN"/>
    <property type="match status" value="1"/>
</dbReference>
<evidence type="ECO:0000313" key="3">
    <source>
        <dbReference type="Ensembl" id="ENSORLP00020010034.1"/>
    </source>
</evidence>
<dbReference type="InterPro" id="IPR016553">
    <property type="entry name" value="PTPRCAP"/>
</dbReference>
<feature type="compositionally biased region" description="Acidic residues" evidence="1">
    <location>
        <begin position="81"/>
        <end position="111"/>
    </location>
</feature>
<feature type="transmembrane region" description="Helical" evidence="2">
    <location>
        <begin position="29"/>
        <end position="48"/>
    </location>
</feature>
<dbReference type="PANTHER" id="PTHR15312:SF1">
    <property type="entry name" value="PROTEIN TYROSINE PHOSPHATASE RECEPTOR TYPE C-ASSOCIATED PROTEIN"/>
    <property type="match status" value="1"/>
</dbReference>
<evidence type="ECO:0000256" key="1">
    <source>
        <dbReference type="SAM" id="MobiDB-lite"/>
    </source>
</evidence>
<proteinExistence type="predicted"/>
<dbReference type="Proteomes" id="UP000265180">
    <property type="component" value="Chromosome 18"/>
</dbReference>
<protein>
    <submittedName>
        <fullName evidence="3">Si:ch211-119e14.1</fullName>
    </submittedName>
</protein>
<feature type="compositionally biased region" description="Basic and acidic residues" evidence="1">
    <location>
        <begin position="149"/>
        <end position="167"/>
    </location>
</feature>
<dbReference type="AlphaFoldDB" id="A0A3P9KNM1"/>
<feature type="compositionally biased region" description="Acidic residues" evidence="1">
    <location>
        <begin position="120"/>
        <end position="131"/>
    </location>
</feature>
<keyword evidence="2" id="KW-0472">Membrane</keyword>
<dbReference type="Ensembl" id="ENSORLT00020016619.1">
    <property type="protein sequence ID" value="ENSORLP00020010034.1"/>
    <property type="gene ID" value="ENSORLG00020010930.1"/>
</dbReference>
<reference key="1">
    <citation type="journal article" date="2007" name="Nature">
        <title>The medaka draft genome and insights into vertebrate genome evolution.</title>
        <authorList>
            <person name="Kasahara M."/>
            <person name="Naruse K."/>
            <person name="Sasaki S."/>
            <person name="Nakatani Y."/>
            <person name="Qu W."/>
            <person name="Ahsan B."/>
            <person name="Yamada T."/>
            <person name="Nagayasu Y."/>
            <person name="Doi K."/>
            <person name="Kasai Y."/>
            <person name="Jindo T."/>
            <person name="Kobayashi D."/>
            <person name="Shimada A."/>
            <person name="Toyoda A."/>
            <person name="Kuroki Y."/>
            <person name="Fujiyama A."/>
            <person name="Sasaki T."/>
            <person name="Shimizu A."/>
            <person name="Asakawa S."/>
            <person name="Shimizu N."/>
            <person name="Hashimoto S."/>
            <person name="Yang J."/>
            <person name="Lee Y."/>
            <person name="Matsushima K."/>
            <person name="Sugano S."/>
            <person name="Sakaizumi M."/>
            <person name="Narita T."/>
            <person name="Ohishi K."/>
            <person name="Haga S."/>
            <person name="Ohta F."/>
            <person name="Nomoto H."/>
            <person name="Nogata K."/>
            <person name="Morishita T."/>
            <person name="Endo T."/>
            <person name="Shin-I T."/>
            <person name="Takeda H."/>
            <person name="Morishita S."/>
            <person name="Kohara Y."/>
        </authorList>
    </citation>
    <scope>NUCLEOTIDE SEQUENCE [LARGE SCALE GENOMIC DNA]</scope>
    <source>
        <strain>Hd-rR</strain>
    </source>
</reference>
<name>A0A3P9KNM1_ORYLA</name>
<reference evidence="3" key="3">
    <citation type="submission" date="2025-08" db="UniProtKB">
        <authorList>
            <consortium name="Ensembl"/>
        </authorList>
    </citation>
    <scope>IDENTIFICATION</scope>
    <source>
        <strain evidence="3">HNI</strain>
    </source>
</reference>
<feature type="region of interest" description="Disordered" evidence="1">
    <location>
        <begin position="79"/>
        <end position="167"/>
    </location>
</feature>
<evidence type="ECO:0000313" key="4">
    <source>
        <dbReference type="Proteomes" id="UP000265180"/>
    </source>
</evidence>
<feature type="region of interest" description="Disordered" evidence="1">
    <location>
        <begin position="179"/>
        <end position="199"/>
    </location>
</feature>
<evidence type="ECO:0000256" key="2">
    <source>
        <dbReference type="SAM" id="Phobius"/>
    </source>
</evidence>
<accession>A0A3P9KNM1</accession>
<reference evidence="3 4" key="2">
    <citation type="submission" date="2017-04" db="EMBL/GenBank/DDBJ databases">
        <title>CpG methylation of centromeres and impact of large insertions on vertebrate speciation.</title>
        <authorList>
            <person name="Ichikawa K."/>
            <person name="Yoshimura J."/>
            <person name="Morishita S."/>
        </authorList>
    </citation>
    <scope>NUCLEOTIDE SEQUENCE</scope>
    <source>
        <strain evidence="3 4">HNI</strain>
    </source>
</reference>
<keyword evidence="2" id="KW-0812">Transmembrane</keyword>
<reference evidence="3" key="4">
    <citation type="submission" date="2025-09" db="UniProtKB">
        <authorList>
            <consortium name="Ensembl"/>
        </authorList>
    </citation>
    <scope>IDENTIFICATION</scope>
    <source>
        <strain evidence="3">HNI</strain>
    </source>
</reference>
<sequence>RTRPLALGLKQCLSTAADLNEAMIPSTKTVLVLFFFLIALLVLLFVLYKKLNRETHGEYTVPAVLTLEAHLGFQLWPRSEEDVEQPEEGEDSQASDGEGEDDGEKPEDDSTDPSNTSNGSDDENSSEEDLEAGEHGRQMGAADLMNETSENKEEKVEAEIKGERGEGTELLIDLKQFSGSAIWSEEEGGGGKGEDLTAL</sequence>